<feature type="domain" description="Putative zinc-finger" evidence="2">
    <location>
        <begin position="10"/>
        <end position="34"/>
    </location>
</feature>
<keyword evidence="1 3" id="KW-0812">Transmembrane</keyword>
<name>K2NNL2_9HYPH</name>
<dbReference type="Proteomes" id="UP000007374">
    <property type="component" value="Unassembled WGS sequence"/>
</dbReference>
<accession>K2NNL2</accession>
<evidence type="ECO:0000313" key="3">
    <source>
        <dbReference type="EMBL" id="EKF40980.1"/>
    </source>
</evidence>
<keyword evidence="1" id="KW-1133">Transmembrane helix</keyword>
<evidence type="ECO:0000256" key="1">
    <source>
        <dbReference type="SAM" id="Phobius"/>
    </source>
</evidence>
<gene>
    <name evidence="3" type="ORF">NA8A_17465</name>
</gene>
<evidence type="ECO:0000259" key="2">
    <source>
        <dbReference type="Pfam" id="PF13490"/>
    </source>
</evidence>
<dbReference type="STRING" id="721133.SAMN05216176_1129"/>
<dbReference type="Pfam" id="PF13490">
    <property type="entry name" value="zf-HC2"/>
    <property type="match status" value="1"/>
</dbReference>
<dbReference type="RefSeq" id="WP_009451695.1">
    <property type="nucleotide sequence ID" value="NZ_AMSI01000013.1"/>
</dbReference>
<dbReference type="Gene3D" id="1.10.10.1320">
    <property type="entry name" value="Anti-sigma factor, zinc-finger domain"/>
    <property type="match status" value="1"/>
</dbReference>
<protein>
    <submittedName>
        <fullName evidence="3">Putative transmembrane anti-sigma factor</fullName>
    </submittedName>
</protein>
<evidence type="ECO:0000313" key="4">
    <source>
        <dbReference type="Proteomes" id="UP000007374"/>
    </source>
</evidence>
<dbReference type="OrthoDB" id="7187254at2"/>
<sequence length="262" mass="28650">MSSTGKTISRDILHAYVDGELTQEMMAEMERHLAANPDDAALVAAFRRDREALHALYGHVEAEPVPAALSAHRIARSRRRELTRWGLTGWSNLAAACLAVAVAASAGGWYARGLMSPAASMRQALVDNAVAAHNLYVSEIVHPVEVAASQEEHLAAWLSKRLDRAIVIPDLRDRGFDLVGGRLLPDGSGPAAQFMYEDRSGRRVTLYVKPTPETGQSAFRFVEEGRTAAVFWRDETISCSLVGELARNELEGLAKRAYEQLG</sequence>
<proteinExistence type="predicted"/>
<dbReference type="PATRIC" id="fig|1231190.3.peg.3610"/>
<keyword evidence="4" id="KW-1185">Reference proteome</keyword>
<feature type="transmembrane region" description="Helical" evidence="1">
    <location>
        <begin position="85"/>
        <end position="111"/>
    </location>
</feature>
<dbReference type="eggNOG" id="COG5662">
    <property type="taxonomic scope" value="Bacteria"/>
</dbReference>
<reference evidence="3 4" key="1">
    <citation type="journal article" date="2012" name="J. Bacteriol.">
        <title>Genome Sequence of Nitratireductor indicus Type Strain C115.</title>
        <authorList>
            <person name="Lai Q."/>
            <person name="Li G."/>
            <person name="Yu Z."/>
            <person name="Shao Z."/>
        </authorList>
    </citation>
    <scope>NUCLEOTIDE SEQUENCE [LARGE SCALE GENOMIC DNA]</scope>
    <source>
        <strain evidence="3 4">C115</strain>
    </source>
</reference>
<comment type="caution">
    <text evidence="3">The sequence shown here is derived from an EMBL/GenBank/DDBJ whole genome shotgun (WGS) entry which is preliminary data.</text>
</comment>
<dbReference type="InterPro" id="IPR041916">
    <property type="entry name" value="Anti_sigma_zinc_sf"/>
</dbReference>
<organism evidence="3 4">
    <name type="scientific">Nitratireductor indicus C115</name>
    <dbReference type="NCBI Taxonomy" id="1231190"/>
    <lineage>
        <taxon>Bacteria</taxon>
        <taxon>Pseudomonadati</taxon>
        <taxon>Pseudomonadota</taxon>
        <taxon>Alphaproteobacteria</taxon>
        <taxon>Hyphomicrobiales</taxon>
        <taxon>Phyllobacteriaceae</taxon>
        <taxon>Nitratireductor</taxon>
    </lineage>
</organism>
<dbReference type="InterPro" id="IPR027383">
    <property type="entry name" value="Znf_put"/>
</dbReference>
<dbReference type="AlphaFoldDB" id="K2NNL2"/>
<dbReference type="EMBL" id="AMSI01000013">
    <property type="protein sequence ID" value="EKF40980.1"/>
    <property type="molecule type" value="Genomic_DNA"/>
</dbReference>
<keyword evidence="1" id="KW-0472">Membrane</keyword>